<evidence type="ECO:0008006" key="3">
    <source>
        <dbReference type="Google" id="ProtNLM"/>
    </source>
</evidence>
<name>A0A0P6WX83_9CHLR</name>
<dbReference type="PANTHER" id="PTHR48100:SF1">
    <property type="entry name" value="HISTIDINE PHOSPHATASE FAMILY PROTEIN-RELATED"/>
    <property type="match status" value="1"/>
</dbReference>
<keyword evidence="2" id="KW-1185">Reference proteome</keyword>
<dbReference type="Proteomes" id="UP000050430">
    <property type="component" value="Unassembled WGS sequence"/>
</dbReference>
<dbReference type="InterPro" id="IPR029033">
    <property type="entry name" value="His_PPase_superfam"/>
</dbReference>
<comment type="caution">
    <text evidence="1">The sequence shown here is derived from an EMBL/GenBank/DDBJ whole genome shotgun (WGS) entry which is preliminary data.</text>
</comment>
<organism evidence="1 2">
    <name type="scientific">Leptolinea tardivitalis</name>
    <dbReference type="NCBI Taxonomy" id="229920"/>
    <lineage>
        <taxon>Bacteria</taxon>
        <taxon>Bacillati</taxon>
        <taxon>Chloroflexota</taxon>
        <taxon>Anaerolineae</taxon>
        <taxon>Anaerolineales</taxon>
        <taxon>Anaerolineaceae</taxon>
        <taxon>Leptolinea</taxon>
    </lineage>
</organism>
<dbReference type="InterPro" id="IPR013078">
    <property type="entry name" value="His_Pase_superF_clade-1"/>
</dbReference>
<dbReference type="STRING" id="229920.ADM99_03705"/>
<accession>A0A0P6WX83</accession>
<dbReference type="EMBL" id="LGCK01000006">
    <property type="protein sequence ID" value="KPL73331.1"/>
    <property type="molecule type" value="Genomic_DNA"/>
</dbReference>
<dbReference type="PANTHER" id="PTHR48100">
    <property type="entry name" value="BROAD-SPECIFICITY PHOSPHATASE YOR283W-RELATED"/>
    <property type="match status" value="1"/>
</dbReference>
<dbReference type="GO" id="GO:0016791">
    <property type="term" value="F:phosphatase activity"/>
    <property type="evidence" value="ECO:0007669"/>
    <property type="project" value="TreeGrafter"/>
</dbReference>
<evidence type="ECO:0000313" key="1">
    <source>
        <dbReference type="EMBL" id="KPL73331.1"/>
    </source>
</evidence>
<dbReference type="SUPFAM" id="SSF53254">
    <property type="entry name" value="Phosphoglycerate mutase-like"/>
    <property type="match status" value="1"/>
</dbReference>
<dbReference type="OrthoDB" id="4120859at2"/>
<reference evidence="1 2" key="1">
    <citation type="submission" date="2015-07" db="EMBL/GenBank/DDBJ databases">
        <title>Genome sequence of Leptolinea tardivitalis DSM 16556.</title>
        <authorList>
            <person name="Hemp J."/>
            <person name="Ward L.M."/>
            <person name="Pace L.A."/>
            <person name="Fischer W.W."/>
        </authorList>
    </citation>
    <scope>NUCLEOTIDE SEQUENCE [LARGE SCALE GENOMIC DNA]</scope>
    <source>
        <strain evidence="1 2">YMTK-2</strain>
    </source>
</reference>
<dbReference type="AlphaFoldDB" id="A0A0P6WX83"/>
<protein>
    <recommendedName>
        <fullName evidence="3">Phosphoglycerate mutase</fullName>
    </recommendedName>
</protein>
<dbReference type="InterPro" id="IPR050275">
    <property type="entry name" value="PGM_Phosphatase"/>
</dbReference>
<sequence length="199" mass="23959">MKWYIVRHAEKEKGDYFNPILRHQDEPISRRGQLQAEHLWDFFSTRPVDAIYISRYVRTGQTVRYMSEKLGLEPVLDDRLNEIDNGQMEGLGAEEIEARFPEVWRGFMERDHDFYFPGGECGEDARQRIETFMLEKQKDNKDIVVVCHEGLIRLWLCHILHIPVFRRWDFRVDFCGIMELEFEPAFQNWNLIRFNHTCM</sequence>
<dbReference type="GO" id="GO:0005737">
    <property type="term" value="C:cytoplasm"/>
    <property type="evidence" value="ECO:0007669"/>
    <property type="project" value="TreeGrafter"/>
</dbReference>
<evidence type="ECO:0000313" key="2">
    <source>
        <dbReference type="Proteomes" id="UP000050430"/>
    </source>
</evidence>
<dbReference type="SMART" id="SM00855">
    <property type="entry name" value="PGAM"/>
    <property type="match status" value="1"/>
</dbReference>
<dbReference type="Gene3D" id="3.40.50.1240">
    <property type="entry name" value="Phosphoglycerate mutase-like"/>
    <property type="match status" value="1"/>
</dbReference>
<gene>
    <name evidence="1" type="ORF">ADM99_03705</name>
</gene>
<dbReference type="Pfam" id="PF00300">
    <property type="entry name" value="His_Phos_1"/>
    <property type="match status" value="1"/>
</dbReference>
<dbReference type="PIRSF" id="PIRSF000709">
    <property type="entry name" value="6PFK_2-Ptase"/>
    <property type="match status" value="1"/>
</dbReference>
<proteinExistence type="predicted"/>
<dbReference type="CDD" id="cd07067">
    <property type="entry name" value="HP_PGM_like"/>
    <property type="match status" value="1"/>
</dbReference>
<dbReference type="RefSeq" id="WP_062421746.1">
    <property type="nucleotide sequence ID" value="NZ_BBYA01000009.1"/>
</dbReference>